<proteinExistence type="predicted"/>
<evidence type="ECO:0000313" key="1">
    <source>
        <dbReference type="EMBL" id="MDW2796528.1"/>
    </source>
</evidence>
<dbReference type="Proteomes" id="UP001276854">
    <property type="component" value="Unassembled WGS sequence"/>
</dbReference>
<evidence type="ECO:0000313" key="2">
    <source>
        <dbReference type="Proteomes" id="UP001276854"/>
    </source>
</evidence>
<keyword evidence="2" id="KW-1185">Reference proteome</keyword>
<comment type="caution">
    <text evidence="1">The sequence shown here is derived from an EMBL/GenBank/DDBJ whole genome shotgun (WGS) entry which is preliminary data.</text>
</comment>
<protein>
    <submittedName>
        <fullName evidence="1">Uncharacterized protein</fullName>
    </submittedName>
</protein>
<dbReference type="RefSeq" id="WP_318062796.1">
    <property type="nucleotide sequence ID" value="NZ_JAWONS010000064.1"/>
</dbReference>
<reference evidence="1 2" key="1">
    <citation type="submission" date="2023-10" db="EMBL/GenBank/DDBJ databases">
        <title>A novel Glycoside Hydrolase 43-Like Enzyme from Clostrdium boliviensis is an Endo-xylanase, and a Candidate for Xylooligosaccharides Production from Different Xylan Substrates.</title>
        <authorList>
            <person name="Alvarez M.T."/>
            <person name="Rocabado-Villegas L.R."/>
            <person name="Salas-Veizaga D.M."/>
            <person name="Linares-Pasten J.A."/>
            <person name="Gudmundsdottir E.E."/>
            <person name="Hreggvidsson G.O."/>
            <person name="Adlercreutz P."/>
            <person name="Nordberg Karlsson E."/>
        </authorList>
    </citation>
    <scope>NUCLEOTIDE SEQUENCE [LARGE SCALE GENOMIC DNA]</scope>
    <source>
        <strain evidence="1 2">E-1</strain>
    </source>
</reference>
<dbReference type="EMBL" id="JAWONS010000064">
    <property type="protein sequence ID" value="MDW2796528.1"/>
    <property type="molecule type" value="Genomic_DNA"/>
</dbReference>
<accession>A0ABU4GHU7</accession>
<sequence>MEKTDVRSYWLNSMLKISLPVLENLANDTLKERLPNTNPKCHKNALLLTKTILRREYVCR</sequence>
<name>A0ABU4GHU7_9CLOT</name>
<gene>
    <name evidence="1" type="ORF">RZO55_02895</name>
</gene>
<organism evidence="1 2">
    <name type="scientific">Clostridium boliviensis</name>
    <dbReference type="NCBI Taxonomy" id="318465"/>
    <lineage>
        <taxon>Bacteria</taxon>
        <taxon>Bacillati</taxon>
        <taxon>Bacillota</taxon>
        <taxon>Clostridia</taxon>
        <taxon>Eubacteriales</taxon>
        <taxon>Clostridiaceae</taxon>
        <taxon>Clostridium</taxon>
    </lineage>
</organism>